<name>A0ABQ3N067_9BACI</name>
<feature type="modified residue" description="4-aspartylphosphate" evidence="7">
    <location>
        <position position="320"/>
    </location>
</feature>
<dbReference type="RefSeq" id="WP_191271524.1">
    <property type="nucleotide sequence ID" value="NZ_BNDS01000005.1"/>
</dbReference>
<dbReference type="PROSITE" id="PS50110">
    <property type="entry name" value="RESPONSE_REGULATORY"/>
    <property type="match status" value="2"/>
</dbReference>
<feature type="modified residue" description="Phosphohistidine" evidence="6">
    <location>
        <position position="36"/>
    </location>
</feature>
<dbReference type="InterPro" id="IPR011006">
    <property type="entry name" value="CheY-like_superfamily"/>
</dbReference>
<dbReference type="InterPro" id="IPR039420">
    <property type="entry name" value="WalR-like"/>
</dbReference>
<gene>
    <name evidence="10" type="ORF">AM1BK_16000</name>
</gene>
<keyword evidence="4" id="KW-0238">DNA-binding</keyword>
<dbReference type="InterPro" id="IPR001789">
    <property type="entry name" value="Sig_transdc_resp-reg_receiver"/>
</dbReference>
<keyword evidence="2" id="KW-0902">Two-component regulatory system</keyword>
<keyword evidence="11" id="KW-1185">Reference proteome</keyword>
<dbReference type="PROSITE" id="PS50894">
    <property type="entry name" value="HPT"/>
    <property type="match status" value="1"/>
</dbReference>
<dbReference type="Pfam" id="PF00072">
    <property type="entry name" value="Response_reg"/>
    <property type="match status" value="2"/>
</dbReference>
<evidence type="ECO:0000259" key="8">
    <source>
        <dbReference type="PROSITE" id="PS50110"/>
    </source>
</evidence>
<dbReference type="InterPro" id="IPR036641">
    <property type="entry name" value="HPT_dom_sf"/>
</dbReference>
<feature type="domain" description="HPt" evidence="9">
    <location>
        <begin position="1"/>
        <end position="100"/>
    </location>
</feature>
<evidence type="ECO:0000256" key="2">
    <source>
        <dbReference type="ARBA" id="ARBA00023012"/>
    </source>
</evidence>
<keyword evidence="1 7" id="KW-0597">Phosphoprotein</keyword>
<protein>
    <recommendedName>
        <fullName evidence="12">Response regulator</fullName>
    </recommendedName>
</protein>
<dbReference type="Proteomes" id="UP000637074">
    <property type="component" value="Unassembled WGS sequence"/>
</dbReference>
<proteinExistence type="predicted"/>
<sequence>MNKYIQALVKNVRTKLESWFNGQGTIEHQEIYRFLHSIAGTAATIGFEQAGEAARALMGQLNEDDQKEWEKDELQQFLFPLISIFYYEELTTIDEIIERKQDFKDKKLILLIDDDPAVIMLLKEVLQENGWVVLTAANPEKAIHSYNDLNPDCIIINYMVQGKSGLQVLRRIRKELNQPFTPAIIISKDTSKDTRVSSYQHGADDYIVIPFEADEFIVRVRRQLERKQAIDELVFHVERNEERELETVSSEGEIKVSDNHIHVGIVDDDPIIRTMLTDLISKSKMVEGFTLEIKAFKDGMEFYESNWYSQHNRPYLIILDGMMPRMDGMEVLKKLRGLDDQDKFTIIMLTSRKNEHDISSAIQLGADDYLTKPFKLLELETRLGYLIKRMKL</sequence>
<dbReference type="CDD" id="cd00156">
    <property type="entry name" value="REC"/>
    <property type="match status" value="1"/>
</dbReference>
<dbReference type="Gene3D" id="3.40.50.2300">
    <property type="match status" value="2"/>
</dbReference>
<dbReference type="SUPFAM" id="SSF52172">
    <property type="entry name" value="CheY-like"/>
    <property type="match status" value="2"/>
</dbReference>
<evidence type="ECO:0000313" key="10">
    <source>
        <dbReference type="EMBL" id="GHH98057.1"/>
    </source>
</evidence>
<evidence type="ECO:0000256" key="3">
    <source>
        <dbReference type="ARBA" id="ARBA00023015"/>
    </source>
</evidence>
<dbReference type="PANTHER" id="PTHR48111:SF1">
    <property type="entry name" value="TWO-COMPONENT RESPONSE REGULATOR ORR33"/>
    <property type="match status" value="1"/>
</dbReference>
<comment type="caution">
    <text evidence="10">The sequence shown here is derived from an EMBL/GenBank/DDBJ whole genome shotgun (WGS) entry which is preliminary data.</text>
</comment>
<feature type="domain" description="Response regulatory" evidence="8">
    <location>
        <begin position="262"/>
        <end position="387"/>
    </location>
</feature>
<comment type="caution">
    <text evidence="7">Lacks conserved residue(s) required for the propagation of feature annotation.</text>
</comment>
<dbReference type="PANTHER" id="PTHR48111">
    <property type="entry name" value="REGULATOR OF RPOS"/>
    <property type="match status" value="1"/>
</dbReference>
<evidence type="ECO:0000256" key="4">
    <source>
        <dbReference type="ARBA" id="ARBA00023125"/>
    </source>
</evidence>
<evidence type="ECO:0000313" key="11">
    <source>
        <dbReference type="Proteomes" id="UP000637074"/>
    </source>
</evidence>
<organism evidence="10 11">
    <name type="scientific">Neobacillus kokaensis</name>
    <dbReference type="NCBI Taxonomy" id="2759023"/>
    <lineage>
        <taxon>Bacteria</taxon>
        <taxon>Bacillati</taxon>
        <taxon>Bacillota</taxon>
        <taxon>Bacilli</taxon>
        <taxon>Bacillales</taxon>
        <taxon>Bacillaceae</taxon>
        <taxon>Neobacillus</taxon>
    </lineage>
</organism>
<keyword evidence="5" id="KW-0804">Transcription</keyword>
<dbReference type="SUPFAM" id="SSF47226">
    <property type="entry name" value="Histidine-containing phosphotransfer domain, HPT domain"/>
    <property type="match status" value="1"/>
</dbReference>
<evidence type="ECO:0000256" key="1">
    <source>
        <dbReference type="ARBA" id="ARBA00022553"/>
    </source>
</evidence>
<accession>A0ABQ3N067</accession>
<keyword evidence="3" id="KW-0805">Transcription regulation</keyword>
<evidence type="ECO:0000256" key="6">
    <source>
        <dbReference type="PROSITE-ProRule" id="PRU00110"/>
    </source>
</evidence>
<evidence type="ECO:0000256" key="7">
    <source>
        <dbReference type="PROSITE-ProRule" id="PRU00169"/>
    </source>
</evidence>
<feature type="domain" description="Response regulatory" evidence="8">
    <location>
        <begin position="108"/>
        <end position="224"/>
    </location>
</feature>
<dbReference type="SMART" id="SM00448">
    <property type="entry name" value="REC"/>
    <property type="match status" value="2"/>
</dbReference>
<dbReference type="EMBL" id="BNDS01000005">
    <property type="protein sequence ID" value="GHH98057.1"/>
    <property type="molecule type" value="Genomic_DNA"/>
</dbReference>
<evidence type="ECO:0008006" key="12">
    <source>
        <dbReference type="Google" id="ProtNLM"/>
    </source>
</evidence>
<evidence type="ECO:0000256" key="5">
    <source>
        <dbReference type="ARBA" id="ARBA00023163"/>
    </source>
</evidence>
<dbReference type="Gene3D" id="1.20.120.160">
    <property type="entry name" value="HPT domain"/>
    <property type="match status" value="1"/>
</dbReference>
<evidence type="ECO:0000259" key="9">
    <source>
        <dbReference type="PROSITE" id="PS50894"/>
    </source>
</evidence>
<dbReference type="InterPro" id="IPR008207">
    <property type="entry name" value="Sig_transdc_His_kin_Hpt_dom"/>
</dbReference>
<dbReference type="CDD" id="cd17574">
    <property type="entry name" value="REC_OmpR"/>
    <property type="match status" value="1"/>
</dbReference>
<reference evidence="10 11" key="1">
    <citation type="journal article" date="2022" name="Int. J. Syst. Evol. Microbiol.">
        <title>Neobacillus kokaensis sp. nov., isolated from soil.</title>
        <authorList>
            <person name="Yuki K."/>
            <person name="Matsubara H."/>
            <person name="Yamaguchi S."/>
        </authorList>
    </citation>
    <scope>NUCLEOTIDE SEQUENCE [LARGE SCALE GENOMIC DNA]</scope>
    <source>
        <strain evidence="10 11">LOB 377</strain>
    </source>
</reference>